<dbReference type="InterPro" id="IPR002133">
    <property type="entry name" value="S-AdoMet_synthetase"/>
</dbReference>
<evidence type="ECO:0000256" key="2">
    <source>
        <dbReference type="ARBA" id="ARBA00009685"/>
    </source>
</evidence>
<keyword evidence="9 10" id="KW-0630">Potassium</keyword>
<dbReference type="Pfam" id="PF02773">
    <property type="entry name" value="S-AdoMet_synt_C"/>
    <property type="match status" value="1"/>
</dbReference>
<dbReference type="GO" id="GO:0046872">
    <property type="term" value="F:metal ion binding"/>
    <property type="evidence" value="ECO:0007669"/>
    <property type="project" value="UniProtKB-KW"/>
</dbReference>
<comment type="cofactor">
    <cofactor evidence="10">
        <name>K(+)</name>
        <dbReference type="ChEBI" id="CHEBI:29103"/>
    </cofactor>
    <text evidence="10">Binds 1 potassium ion per subunit. The potassium ion interacts primarily with the substrate.</text>
</comment>
<evidence type="ECO:0000256" key="6">
    <source>
        <dbReference type="ARBA" id="ARBA00022741"/>
    </source>
</evidence>
<keyword evidence="6 10" id="KW-0547">Nucleotide-binding</keyword>
<evidence type="ECO:0000259" key="15">
    <source>
        <dbReference type="Pfam" id="PF02773"/>
    </source>
</evidence>
<dbReference type="Proteomes" id="UP001530293">
    <property type="component" value="Unassembled WGS sequence"/>
</dbReference>
<dbReference type="CDD" id="cd18079">
    <property type="entry name" value="S-AdoMet_synt"/>
    <property type="match status" value="1"/>
</dbReference>
<feature type="domain" description="S-adenosylmethionine synthetase central" evidence="14">
    <location>
        <begin position="192"/>
        <end position="315"/>
    </location>
</feature>
<accession>A0ABD3M3S5</accession>
<evidence type="ECO:0000256" key="1">
    <source>
        <dbReference type="ARBA" id="ARBA00005224"/>
    </source>
</evidence>
<dbReference type="FunFam" id="3.30.300.10:FF:000003">
    <property type="entry name" value="S-adenosylmethionine synthase"/>
    <property type="match status" value="1"/>
</dbReference>
<evidence type="ECO:0000256" key="7">
    <source>
        <dbReference type="ARBA" id="ARBA00022840"/>
    </source>
</evidence>
<dbReference type="AlphaFoldDB" id="A0ABD3M3S5"/>
<keyword evidence="3 10" id="KW-0554">One-carbon metabolism</keyword>
<feature type="domain" description="S-adenosylmethionine synthetase C-terminal" evidence="15">
    <location>
        <begin position="317"/>
        <end position="460"/>
    </location>
</feature>
<comment type="caution">
    <text evidence="16">The sequence shown here is derived from an EMBL/GenBank/DDBJ whole genome shotgun (WGS) entry which is preliminary data.</text>
</comment>
<dbReference type="InterPro" id="IPR022629">
    <property type="entry name" value="S-AdoMet_synt_central"/>
</dbReference>
<comment type="function">
    <text evidence="10">Catalyzes the formation of S-adenosylmethionine from methionine and ATP.</text>
</comment>
<protein>
    <recommendedName>
        <fullName evidence="10">S-adenosylmethionine synthase</fullName>
        <ecNumber evidence="10">2.5.1.6</ecNumber>
    </recommendedName>
</protein>
<dbReference type="Pfam" id="PF02772">
    <property type="entry name" value="S-AdoMet_synt_M"/>
    <property type="match status" value="1"/>
</dbReference>
<reference evidence="16 17" key="1">
    <citation type="submission" date="2024-10" db="EMBL/GenBank/DDBJ databases">
        <title>Updated reference genomes for cyclostephanoid diatoms.</title>
        <authorList>
            <person name="Roberts W.R."/>
            <person name="Alverson A.J."/>
        </authorList>
    </citation>
    <scope>NUCLEOTIDE SEQUENCE [LARGE SCALE GENOMIC DNA]</scope>
    <source>
        <strain evidence="16 17">AJA232-27</strain>
    </source>
</reference>
<feature type="region of interest" description="Disordered" evidence="12">
    <location>
        <begin position="1"/>
        <end position="40"/>
    </location>
</feature>
<evidence type="ECO:0000259" key="14">
    <source>
        <dbReference type="Pfam" id="PF02772"/>
    </source>
</evidence>
<sequence length="464" mass="49185">MSTTSSVASASVEGGGGDVATAPSLANNQPRDVAKAGVDGTGAAADDASAAAPAAATTTTAAAAAANASFAMDDDESGTTTFLFASESVTESHPDKLCDIISDAIVDACLTLDPASRIACETVCKTGVVIVLGEITTSASINYEQVIRDAVRDAGYDDPAKGLDYKTCNVIVALEEQSPDIAQSVDATKVEDIGAGDSSVVFGYACSETPELMPLSHVLATKLSARLAQVRKDGTLDWIRPDGKTQITLEYGLNGENKMPIPKRVHSIIISAQHSEEVSNDKIASDLMEHVVKPVVPEKYLDERTVYHMNPSGRFVIGGPHSDAGLTGRKPIVDTYGGWGSYGGGTLSGKDATKVDRSGAYAARWIAKSLVANGYCNRCLVQLSFAIGLSIPISVHVDTYGTCTNKNGKSERDLVKLVEEKFDLRPGCIVKELDLRRPIMRKTAAYGHFGREEEEFKWEKVKSL</sequence>
<feature type="domain" description="S-adenosylmethionine synthetase N-terminal" evidence="13">
    <location>
        <begin position="82"/>
        <end position="179"/>
    </location>
</feature>
<feature type="compositionally biased region" description="Low complexity" evidence="12">
    <location>
        <begin position="1"/>
        <end position="12"/>
    </location>
</feature>
<dbReference type="HAMAP" id="MF_00086">
    <property type="entry name" value="S_AdoMet_synth1"/>
    <property type="match status" value="1"/>
</dbReference>
<dbReference type="GO" id="GO:0006730">
    <property type="term" value="P:one-carbon metabolic process"/>
    <property type="evidence" value="ECO:0007669"/>
    <property type="project" value="UniProtKB-KW"/>
</dbReference>
<evidence type="ECO:0000256" key="12">
    <source>
        <dbReference type="SAM" id="MobiDB-lite"/>
    </source>
</evidence>
<evidence type="ECO:0000259" key="13">
    <source>
        <dbReference type="Pfam" id="PF00438"/>
    </source>
</evidence>
<dbReference type="EC" id="2.5.1.6" evidence="10"/>
<comment type="catalytic activity">
    <reaction evidence="10">
        <text>L-methionine + ATP + H2O = S-adenosyl-L-methionine + phosphate + diphosphate</text>
        <dbReference type="Rhea" id="RHEA:21080"/>
        <dbReference type="ChEBI" id="CHEBI:15377"/>
        <dbReference type="ChEBI" id="CHEBI:30616"/>
        <dbReference type="ChEBI" id="CHEBI:33019"/>
        <dbReference type="ChEBI" id="CHEBI:43474"/>
        <dbReference type="ChEBI" id="CHEBI:57844"/>
        <dbReference type="ChEBI" id="CHEBI:59789"/>
        <dbReference type="EC" id="2.5.1.6"/>
    </reaction>
</comment>
<comment type="pathway">
    <text evidence="1 10">Amino-acid biosynthesis; S-adenosyl-L-methionine biosynthesis; S-adenosyl-L-methionine from L-methionine: step 1/1.</text>
</comment>
<dbReference type="InterPro" id="IPR022636">
    <property type="entry name" value="S-AdoMet_synthetase_sfam"/>
</dbReference>
<dbReference type="GO" id="GO:0004478">
    <property type="term" value="F:methionine adenosyltransferase activity"/>
    <property type="evidence" value="ECO:0007669"/>
    <property type="project" value="UniProtKB-EC"/>
</dbReference>
<dbReference type="EMBL" id="JALLBG020000268">
    <property type="protein sequence ID" value="KAL3757391.1"/>
    <property type="molecule type" value="Genomic_DNA"/>
</dbReference>
<proteinExistence type="inferred from homology"/>
<keyword evidence="4 10" id="KW-0808">Transferase</keyword>
<evidence type="ECO:0000313" key="17">
    <source>
        <dbReference type="Proteomes" id="UP001530293"/>
    </source>
</evidence>
<dbReference type="SUPFAM" id="SSF55973">
    <property type="entry name" value="S-adenosylmethionine synthetase"/>
    <property type="match status" value="3"/>
</dbReference>
<organism evidence="16 17">
    <name type="scientific">Discostella pseudostelligera</name>
    <dbReference type="NCBI Taxonomy" id="259834"/>
    <lineage>
        <taxon>Eukaryota</taxon>
        <taxon>Sar</taxon>
        <taxon>Stramenopiles</taxon>
        <taxon>Ochrophyta</taxon>
        <taxon>Bacillariophyta</taxon>
        <taxon>Coscinodiscophyceae</taxon>
        <taxon>Thalassiosirophycidae</taxon>
        <taxon>Stephanodiscales</taxon>
        <taxon>Stephanodiscaceae</taxon>
        <taxon>Discostella</taxon>
    </lineage>
</organism>
<comment type="cofactor">
    <cofactor evidence="10">
        <name>Mg(2+)</name>
        <dbReference type="ChEBI" id="CHEBI:18420"/>
    </cofactor>
    <text evidence="10">Binds 2 magnesium ions per subunit. The magnesium ions interact primarily with the substrate.</text>
</comment>
<evidence type="ECO:0000256" key="8">
    <source>
        <dbReference type="ARBA" id="ARBA00022842"/>
    </source>
</evidence>
<dbReference type="PANTHER" id="PTHR11964">
    <property type="entry name" value="S-ADENOSYLMETHIONINE SYNTHETASE"/>
    <property type="match status" value="1"/>
</dbReference>
<keyword evidence="8 10" id="KW-0460">Magnesium</keyword>
<dbReference type="NCBIfam" id="TIGR01034">
    <property type="entry name" value="metK"/>
    <property type="match status" value="1"/>
</dbReference>
<name>A0ABD3M3S5_9STRA</name>
<dbReference type="InterPro" id="IPR022630">
    <property type="entry name" value="S-AdoMet_synt_C"/>
</dbReference>
<gene>
    <name evidence="16" type="ORF">ACHAWU_008552</name>
</gene>
<keyword evidence="7 10" id="KW-0067">ATP-binding</keyword>
<dbReference type="FunFam" id="3.30.300.10:FF:000004">
    <property type="entry name" value="S-adenosylmethionine synthase"/>
    <property type="match status" value="1"/>
</dbReference>
<keyword evidence="17" id="KW-1185">Reference proteome</keyword>
<evidence type="ECO:0000256" key="10">
    <source>
        <dbReference type="RuleBase" id="RU000541"/>
    </source>
</evidence>
<evidence type="ECO:0000256" key="3">
    <source>
        <dbReference type="ARBA" id="ARBA00022563"/>
    </source>
</evidence>
<comment type="similarity">
    <text evidence="2 11">Belongs to the AdoMet synthase family.</text>
</comment>
<evidence type="ECO:0000313" key="16">
    <source>
        <dbReference type="EMBL" id="KAL3757391.1"/>
    </source>
</evidence>
<dbReference type="InterPro" id="IPR022628">
    <property type="entry name" value="S-AdoMet_synt_N"/>
</dbReference>
<evidence type="ECO:0000256" key="5">
    <source>
        <dbReference type="ARBA" id="ARBA00022723"/>
    </source>
</evidence>
<dbReference type="Pfam" id="PF00438">
    <property type="entry name" value="S-AdoMet_synt_N"/>
    <property type="match status" value="1"/>
</dbReference>
<keyword evidence="5 10" id="KW-0479">Metal-binding</keyword>
<evidence type="ECO:0000256" key="4">
    <source>
        <dbReference type="ARBA" id="ARBA00022679"/>
    </source>
</evidence>
<dbReference type="GO" id="GO:0005524">
    <property type="term" value="F:ATP binding"/>
    <property type="evidence" value="ECO:0007669"/>
    <property type="project" value="UniProtKB-KW"/>
</dbReference>
<evidence type="ECO:0000256" key="9">
    <source>
        <dbReference type="ARBA" id="ARBA00022958"/>
    </source>
</evidence>
<evidence type="ECO:0000256" key="11">
    <source>
        <dbReference type="RuleBase" id="RU004462"/>
    </source>
</evidence>
<dbReference type="Gene3D" id="3.30.300.10">
    <property type="match status" value="3"/>
</dbReference>